<keyword evidence="2" id="KW-1185">Reference proteome</keyword>
<organism evidence="1 2">
    <name type="scientific">Actinokineospora xionganensis</name>
    <dbReference type="NCBI Taxonomy" id="2684470"/>
    <lineage>
        <taxon>Bacteria</taxon>
        <taxon>Bacillati</taxon>
        <taxon>Actinomycetota</taxon>
        <taxon>Actinomycetes</taxon>
        <taxon>Pseudonocardiales</taxon>
        <taxon>Pseudonocardiaceae</taxon>
        <taxon>Actinokineospora</taxon>
    </lineage>
</organism>
<dbReference type="PANTHER" id="PTHR38479">
    <property type="entry name" value="LMO0824 PROTEIN"/>
    <property type="match status" value="1"/>
</dbReference>
<reference evidence="1 2" key="1">
    <citation type="submission" date="2020-06" db="EMBL/GenBank/DDBJ databases">
        <title>Actinokineospora xiongansis sp. nov., isolated from soil of Baiyangdian.</title>
        <authorList>
            <person name="Zhang X."/>
        </authorList>
    </citation>
    <scope>NUCLEOTIDE SEQUENCE [LARGE SCALE GENOMIC DNA]</scope>
    <source>
        <strain evidence="1 2">HBU206404</strain>
    </source>
</reference>
<protein>
    <submittedName>
        <fullName evidence="1">Winged helix DNA-binding domain-containing protein</fullName>
    </submittedName>
</protein>
<dbReference type="RefSeq" id="WP_187224162.1">
    <property type="nucleotide sequence ID" value="NZ_JABVED010000023.1"/>
</dbReference>
<accession>A0ABR7LFF6</accession>
<dbReference type="Proteomes" id="UP000734823">
    <property type="component" value="Unassembled WGS sequence"/>
</dbReference>
<dbReference type="PANTHER" id="PTHR38479:SF2">
    <property type="entry name" value="WINGED HELIX DNA-BINDING DOMAIN-CONTAINING PROTEIN"/>
    <property type="match status" value="1"/>
</dbReference>
<keyword evidence="1" id="KW-0238">DNA-binding</keyword>
<dbReference type="Pfam" id="PF06224">
    <property type="entry name" value="AlkZ-like"/>
    <property type="match status" value="1"/>
</dbReference>
<name>A0ABR7LFF6_9PSEU</name>
<dbReference type="InterPro" id="IPR009351">
    <property type="entry name" value="AlkZ-like"/>
</dbReference>
<dbReference type="GO" id="GO:0003677">
    <property type="term" value="F:DNA binding"/>
    <property type="evidence" value="ECO:0007669"/>
    <property type="project" value="UniProtKB-KW"/>
</dbReference>
<evidence type="ECO:0000313" key="2">
    <source>
        <dbReference type="Proteomes" id="UP000734823"/>
    </source>
</evidence>
<gene>
    <name evidence="1" type="ORF">GPZ80_28370</name>
</gene>
<dbReference type="EMBL" id="JABVED010000023">
    <property type="protein sequence ID" value="MBC6451086.1"/>
    <property type="molecule type" value="Genomic_DNA"/>
</dbReference>
<evidence type="ECO:0000313" key="1">
    <source>
        <dbReference type="EMBL" id="MBC6451086.1"/>
    </source>
</evidence>
<proteinExistence type="predicted"/>
<comment type="caution">
    <text evidence="1">The sequence shown here is derived from an EMBL/GenBank/DDBJ whole genome shotgun (WGS) entry which is preliminary data.</text>
</comment>
<sequence>MRRIPDSERRARLSLRHGLAAPIPSADPTDVAEALVALHATDPCTVYLSVLARMAVDPDTITAALHDRRTMVRMLGMRRTVFVVPRALAPVVQSACSRAVAATERRRLVKQLGDAAVAPDAAAWLRDVEQSTFAALSARGEASAAELSADESRLRTSLLMAPGKPYEAKQNITSRVLGLLAADGLIVRGRPLGSWTSTQYRWSPMTAWFPDGMPSLDVFEARTELARRWLRVFGPATVGDLKWWTGWTLGDTRKALAEVGAVTVELDHGTGFVLADDVEPVLDPEPRPVLLPALDPTPMGWTGRDWYLGEHSDRLFDRSGNIGPTVFWDGRVVGGWAHRPDGEIAVRLLEDIGESASALVTAEAERLAGLVGVVRMRSRFPTPLERELLAVCA</sequence>